<accession>A0A8S1YJG4</accession>
<evidence type="ECO:0000313" key="1">
    <source>
        <dbReference type="EMBL" id="CAD8214946.1"/>
    </source>
</evidence>
<proteinExistence type="predicted"/>
<dbReference type="AlphaFoldDB" id="A0A8S1YJG4"/>
<dbReference type="Proteomes" id="UP000683925">
    <property type="component" value="Unassembled WGS sequence"/>
</dbReference>
<keyword evidence="2" id="KW-1185">Reference proteome</keyword>
<evidence type="ECO:0000313" key="2">
    <source>
        <dbReference type="Proteomes" id="UP000683925"/>
    </source>
</evidence>
<sequence length="218" mass="25642">MPYGLTKYQRVKQQTVSQNSFKFIKGIYKILQLKQNQSKIYQSLIAFSQKESKQDKDEIEQIYKLMANITQSLLMELFINLSKISSLNTQNIGKSEIFELIKRLGQASFVPFNQCIEISKQVRVKFNKIGWFQAKFFQDRYYSKFESFIQLTVITSENCNNISNLGVNIQLLIQINLKLIKILRTSCAFKEKNFHIKVTQKNKCWNRKNLILLCKKQA</sequence>
<organism evidence="1 2">
    <name type="scientific">Paramecium octaurelia</name>
    <dbReference type="NCBI Taxonomy" id="43137"/>
    <lineage>
        <taxon>Eukaryota</taxon>
        <taxon>Sar</taxon>
        <taxon>Alveolata</taxon>
        <taxon>Ciliophora</taxon>
        <taxon>Intramacronucleata</taxon>
        <taxon>Oligohymenophorea</taxon>
        <taxon>Peniculida</taxon>
        <taxon>Parameciidae</taxon>
        <taxon>Paramecium</taxon>
    </lineage>
</organism>
<gene>
    <name evidence="1" type="ORF">POCTA_138.1.T1950022</name>
</gene>
<protein>
    <submittedName>
        <fullName evidence="1">Uncharacterized protein</fullName>
    </submittedName>
</protein>
<comment type="caution">
    <text evidence="1">The sequence shown here is derived from an EMBL/GenBank/DDBJ whole genome shotgun (WGS) entry which is preliminary data.</text>
</comment>
<reference evidence="1" key="1">
    <citation type="submission" date="2021-01" db="EMBL/GenBank/DDBJ databases">
        <authorList>
            <consortium name="Genoscope - CEA"/>
            <person name="William W."/>
        </authorList>
    </citation>
    <scope>NUCLEOTIDE SEQUENCE</scope>
</reference>
<name>A0A8S1YJG4_PAROT</name>
<dbReference type="EMBL" id="CAJJDP010000199">
    <property type="protein sequence ID" value="CAD8214946.1"/>
    <property type="molecule type" value="Genomic_DNA"/>
</dbReference>